<feature type="binding site" evidence="6">
    <location>
        <position position="309"/>
    </location>
    <ligand>
        <name>substrate</name>
    </ligand>
</feature>
<dbReference type="NCBIfam" id="TIGR00857">
    <property type="entry name" value="pyrC_multi"/>
    <property type="match status" value="1"/>
</dbReference>
<evidence type="ECO:0000256" key="2">
    <source>
        <dbReference type="ARBA" id="ARBA00010286"/>
    </source>
</evidence>
<feature type="active site" evidence="6">
    <location>
        <position position="305"/>
    </location>
</feature>
<feature type="domain" description="Dihydroorotase catalytic" evidence="7">
    <location>
        <begin position="50"/>
        <end position="236"/>
    </location>
</feature>
<comment type="pathway">
    <text evidence="6">Pyrimidine metabolism; UMP biosynthesis via de novo pathway; (S)-dihydroorotate from bicarbonate: step 3/3.</text>
</comment>
<dbReference type="GO" id="GO:0004038">
    <property type="term" value="F:allantoinase activity"/>
    <property type="evidence" value="ECO:0007669"/>
    <property type="project" value="TreeGrafter"/>
</dbReference>
<comment type="function">
    <text evidence="1 6">Catalyzes the reversible cyclization of carbamoyl aspartate to dihydroorotate.</text>
</comment>
<evidence type="ECO:0000256" key="5">
    <source>
        <dbReference type="ARBA" id="ARBA00022975"/>
    </source>
</evidence>
<evidence type="ECO:0000313" key="8">
    <source>
        <dbReference type="EMBL" id="EGO65775.1"/>
    </source>
</evidence>
<dbReference type="Proteomes" id="UP000003240">
    <property type="component" value="Unassembled WGS sequence"/>
</dbReference>
<dbReference type="InterPro" id="IPR032466">
    <property type="entry name" value="Metal_Hydrolase"/>
</dbReference>
<dbReference type="PANTHER" id="PTHR43668">
    <property type="entry name" value="ALLANTOINASE"/>
    <property type="match status" value="1"/>
</dbReference>
<sequence>MKLLIKGGRIINPALNMDIAGDILITDGCIAEIGQKIDGAGAEIFDATGYIVAPGLVDMHVHLREPGLEAKEDIYSGTRAAAAGGFTTIACMPNTKPVVDSSIAVSGIIQRAQNEGVVRVRAIGALSKGQEGKELAEIGDMVAAGAVALSDDGHYVSSARLFQAGLLYANMFDKVVISHAEEESLVEDGHMHEGAISAMLGMRSRPAVAEDIAVMRDVMLAEYTGARLHIAHVSSANAVEFIRQAKKRGVKVTAEATPHHLTLTDEAVIGFDTATKVNPPLRSADHVQALIQGLNDGTIDAIATDHAPHAAEEKDMEYIYAPSGFAGLETSVGVILTSLYHTGQCTLPQILEKMTIGPARILGGEAGVLQPGAAADITLIDPDREWVVDETTFYTKGKKTPFSGQKLKGKAVAVFVAGELIMKNGEVLK</sequence>
<dbReference type="InterPro" id="IPR011059">
    <property type="entry name" value="Metal-dep_hydrolase_composite"/>
</dbReference>
<dbReference type="HAMAP" id="MF_00220_B">
    <property type="entry name" value="PyrC_classI_B"/>
    <property type="match status" value="1"/>
</dbReference>
<name>F7NDW0_9FIRM</name>
<dbReference type="PANTHER" id="PTHR43668:SF2">
    <property type="entry name" value="ALLANTOINASE"/>
    <property type="match status" value="1"/>
</dbReference>
<keyword evidence="4 6" id="KW-0378">Hydrolase</keyword>
<organism evidence="8 9">
    <name type="scientific">Acetonema longum DSM 6540</name>
    <dbReference type="NCBI Taxonomy" id="1009370"/>
    <lineage>
        <taxon>Bacteria</taxon>
        <taxon>Bacillati</taxon>
        <taxon>Bacillota</taxon>
        <taxon>Negativicutes</taxon>
        <taxon>Acetonemataceae</taxon>
        <taxon>Acetonema</taxon>
    </lineage>
</organism>
<comment type="cofactor">
    <cofactor evidence="6">
        <name>Zn(2+)</name>
        <dbReference type="ChEBI" id="CHEBI:29105"/>
    </cofactor>
    <text evidence="6">Binds 2 Zn(2+) ions per subunit.</text>
</comment>
<comment type="caution">
    <text evidence="6">Lacks conserved residue(s) required for the propagation of feature annotation.</text>
</comment>
<dbReference type="GO" id="GO:0008270">
    <property type="term" value="F:zinc ion binding"/>
    <property type="evidence" value="ECO:0007669"/>
    <property type="project" value="UniProtKB-UniRule"/>
</dbReference>
<feature type="binding site" evidence="6">
    <location>
        <position position="152"/>
    </location>
    <ligand>
        <name>Zn(2+)</name>
        <dbReference type="ChEBI" id="CHEBI:29105"/>
        <label>2</label>
    </ligand>
</feature>
<dbReference type="GO" id="GO:0006145">
    <property type="term" value="P:purine nucleobase catabolic process"/>
    <property type="evidence" value="ECO:0007669"/>
    <property type="project" value="TreeGrafter"/>
</dbReference>
<dbReference type="Pfam" id="PF12890">
    <property type="entry name" value="DHOase"/>
    <property type="match status" value="1"/>
</dbReference>
<dbReference type="eggNOG" id="COG0044">
    <property type="taxonomic scope" value="Bacteria"/>
</dbReference>
<evidence type="ECO:0000256" key="1">
    <source>
        <dbReference type="ARBA" id="ARBA00002368"/>
    </source>
</evidence>
<evidence type="ECO:0000256" key="6">
    <source>
        <dbReference type="HAMAP-Rule" id="MF_00220"/>
    </source>
</evidence>
<evidence type="ECO:0000313" key="9">
    <source>
        <dbReference type="Proteomes" id="UP000003240"/>
    </source>
</evidence>
<keyword evidence="9" id="KW-1185">Reference proteome</keyword>
<dbReference type="SUPFAM" id="SSF51556">
    <property type="entry name" value="Metallo-dependent hydrolases"/>
    <property type="match status" value="1"/>
</dbReference>
<comment type="catalytic activity">
    <reaction evidence="6">
        <text>(S)-dihydroorotate + H2O = N-carbamoyl-L-aspartate + H(+)</text>
        <dbReference type="Rhea" id="RHEA:24296"/>
        <dbReference type="ChEBI" id="CHEBI:15377"/>
        <dbReference type="ChEBI" id="CHEBI:15378"/>
        <dbReference type="ChEBI" id="CHEBI:30864"/>
        <dbReference type="ChEBI" id="CHEBI:32814"/>
        <dbReference type="EC" id="3.5.2.3"/>
    </reaction>
</comment>
<reference evidence="8 9" key="1">
    <citation type="journal article" date="2011" name="EMBO J.">
        <title>Structural diversity of bacterial flagellar motors.</title>
        <authorList>
            <person name="Chen S."/>
            <person name="Beeby M."/>
            <person name="Murphy G.E."/>
            <person name="Leadbetter J.R."/>
            <person name="Hendrixson D.R."/>
            <person name="Briegel A."/>
            <person name="Li Z."/>
            <person name="Shi J."/>
            <person name="Tocheva E.I."/>
            <person name="Muller A."/>
            <person name="Dobro M.J."/>
            <person name="Jensen G.J."/>
        </authorList>
    </citation>
    <scope>NUCLEOTIDE SEQUENCE [LARGE SCALE GENOMIC DNA]</scope>
    <source>
        <strain evidence="8 9">DSM 6540</strain>
    </source>
</reference>
<accession>F7NDW0</accession>
<dbReference type="UniPathway" id="UPA00070">
    <property type="reaction ID" value="UER00117"/>
</dbReference>
<feature type="binding site" evidence="6">
    <location>
        <position position="232"/>
    </location>
    <ligand>
        <name>Zn(2+)</name>
        <dbReference type="ChEBI" id="CHEBI:29105"/>
        <label>2</label>
    </ligand>
</feature>
<protein>
    <recommendedName>
        <fullName evidence="6">Dihydroorotase</fullName>
        <shortName evidence="6">DHOase</shortName>
        <ecNumber evidence="6">3.5.2.3</ecNumber>
    </recommendedName>
</protein>
<evidence type="ECO:0000259" key="7">
    <source>
        <dbReference type="Pfam" id="PF12890"/>
    </source>
</evidence>
<gene>
    <name evidence="6" type="primary">pyrC</name>
    <name evidence="8" type="ORF">ALO_01090</name>
</gene>
<feature type="binding site" evidence="6">
    <location>
        <position position="94"/>
    </location>
    <ligand>
        <name>substrate</name>
    </ligand>
</feature>
<keyword evidence="6" id="KW-0862">Zinc</keyword>
<evidence type="ECO:0000256" key="3">
    <source>
        <dbReference type="ARBA" id="ARBA00022723"/>
    </source>
</evidence>
<dbReference type="InterPro" id="IPR050138">
    <property type="entry name" value="DHOase/Allantoinase_Hydrolase"/>
</dbReference>
<dbReference type="AlphaFoldDB" id="F7NDW0"/>
<dbReference type="CDD" id="cd01317">
    <property type="entry name" value="DHOase_IIa"/>
    <property type="match status" value="1"/>
</dbReference>
<dbReference type="Gene3D" id="2.30.40.10">
    <property type="entry name" value="Urease, subunit C, domain 1"/>
    <property type="match status" value="1"/>
</dbReference>
<keyword evidence="5 6" id="KW-0665">Pyrimidine biosynthesis</keyword>
<dbReference type="InterPro" id="IPR024403">
    <property type="entry name" value="DHOase_cat"/>
</dbReference>
<dbReference type="InterPro" id="IPR004722">
    <property type="entry name" value="DHOase"/>
</dbReference>
<evidence type="ECO:0000256" key="4">
    <source>
        <dbReference type="ARBA" id="ARBA00022801"/>
    </source>
</evidence>
<dbReference type="EMBL" id="AFGF01000013">
    <property type="protein sequence ID" value="EGO65775.1"/>
    <property type="molecule type" value="Genomic_DNA"/>
</dbReference>
<dbReference type="InterPro" id="IPR002195">
    <property type="entry name" value="Dihydroorotase_CS"/>
</dbReference>
<dbReference type="PROSITE" id="PS00483">
    <property type="entry name" value="DIHYDROOROTASE_2"/>
    <property type="match status" value="1"/>
</dbReference>
<proteinExistence type="inferred from homology"/>
<feature type="binding site" evidence="6">
    <location>
        <position position="62"/>
    </location>
    <ligand>
        <name>Zn(2+)</name>
        <dbReference type="ChEBI" id="CHEBI:29105"/>
        <label>1</label>
    </ligand>
</feature>
<dbReference type="GO" id="GO:0044205">
    <property type="term" value="P:'de novo' UMP biosynthetic process"/>
    <property type="evidence" value="ECO:0007669"/>
    <property type="project" value="UniProtKB-UniRule"/>
</dbReference>
<dbReference type="SUPFAM" id="SSF51338">
    <property type="entry name" value="Composite domain of metallo-dependent hydrolases"/>
    <property type="match status" value="1"/>
</dbReference>
<keyword evidence="3 6" id="KW-0479">Metal-binding</keyword>
<comment type="similarity">
    <text evidence="2 6">Belongs to the metallo-dependent hydrolases superfamily. DHOase family. Class I DHOase subfamily.</text>
</comment>
<dbReference type="GO" id="GO:0004151">
    <property type="term" value="F:dihydroorotase activity"/>
    <property type="evidence" value="ECO:0007669"/>
    <property type="project" value="UniProtKB-UniRule"/>
</dbReference>
<dbReference type="Gene3D" id="3.20.20.140">
    <property type="entry name" value="Metal-dependent hydrolases"/>
    <property type="match status" value="1"/>
</dbReference>
<feature type="binding site" evidence="6">
    <location>
        <position position="278"/>
    </location>
    <ligand>
        <name>substrate</name>
    </ligand>
</feature>
<dbReference type="GO" id="GO:0005737">
    <property type="term" value="C:cytoplasm"/>
    <property type="evidence" value="ECO:0007669"/>
    <property type="project" value="TreeGrafter"/>
</dbReference>
<dbReference type="OrthoDB" id="9765462at2"/>
<dbReference type="STRING" id="1009370.ALO_01090"/>
<feature type="binding site" evidence="6">
    <location>
        <position position="179"/>
    </location>
    <ligand>
        <name>Zn(2+)</name>
        <dbReference type="ChEBI" id="CHEBI:29105"/>
        <label>2</label>
    </ligand>
</feature>
<feature type="binding site" evidence="6">
    <location>
        <position position="60"/>
    </location>
    <ligand>
        <name>Zn(2+)</name>
        <dbReference type="ChEBI" id="CHEBI:29105"/>
        <label>1</label>
    </ligand>
</feature>
<dbReference type="EC" id="3.5.2.3" evidence="6"/>
<feature type="binding site" evidence="6">
    <location>
        <begin position="62"/>
        <end position="64"/>
    </location>
    <ligand>
        <name>substrate</name>
    </ligand>
</feature>
<dbReference type="PROSITE" id="PS00482">
    <property type="entry name" value="DIHYDROOROTASE_1"/>
    <property type="match status" value="1"/>
</dbReference>
<comment type="caution">
    <text evidence="8">The sequence shown here is derived from an EMBL/GenBank/DDBJ whole genome shotgun (WGS) entry which is preliminary data.</text>
</comment>
<feature type="binding site" evidence="6">
    <location>
        <position position="305"/>
    </location>
    <ligand>
        <name>Zn(2+)</name>
        <dbReference type="ChEBI" id="CHEBI:29105"/>
        <label>1</label>
    </ligand>
</feature>
<dbReference type="RefSeq" id="WP_004091917.1">
    <property type="nucleotide sequence ID" value="NZ_AFGF01000013.1"/>
</dbReference>
<feature type="binding site" evidence="6">
    <location>
        <position position="152"/>
    </location>
    <ligand>
        <name>Zn(2+)</name>
        <dbReference type="ChEBI" id="CHEBI:29105"/>
        <label>1</label>
    </ligand>
</feature>